<sequence>MLNLSEFITYSIGNSVQYNDDFHDILEKISENDDLLEQYCSLLHDRLLSFDPIQFAKLLIVIQDLVLTWEVNTKQLYLLILEIMFHENNESCSHANKFTRLLLKLNKNKTVVFEDILENTTPENISSVRKSIHSLYGNFVFEELDRVLIDRFLHTILTSLKISNENSEFLKKDIVNYLIKKLENPQFENYRKELLAHCK</sequence>
<accession>A0A3P3U557</accession>
<dbReference type="Proteomes" id="UP000267017">
    <property type="component" value="Unassembled WGS sequence"/>
</dbReference>
<dbReference type="AlphaFoldDB" id="A0A3P3U557"/>
<gene>
    <name evidence="1" type="ORF">EHV15_23215</name>
</gene>
<comment type="caution">
    <text evidence="1">The sequence shown here is derived from an EMBL/GenBank/DDBJ whole genome shotgun (WGS) entry which is preliminary data.</text>
</comment>
<organism evidence="1 2">
    <name type="scientific">Paenibacillus oralis</name>
    <dbReference type="NCBI Taxonomy" id="2490856"/>
    <lineage>
        <taxon>Bacteria</taxon>
        <taxon>Bacillati</taxon>
        <taxon>Bacillota</taxon>
        <taxon>Bacilli</taxon>
        <taxon>Bacillales</taxon>
        <taxon>Paenibacillaceae</taxon>
        <taxon>Paenibacillus</taxon>
    </lineage>
</organism>
<keyword evidence="2" id="KW-1185">Reference proteome</keyword>
<dbReference type="RefSeq" id="WP_128633308.1">
    <property type="nucleotide sequence ID" value="NZ_RRCN01000001.1"/>
</dbReference>
<protein>
    <submittedName>
        <fullName evidence="1">Uncharacterized protein</fullName>
    </submittedName>
</protein>
<evidence type="ECO:0000313" key="2">
    <source>
        <dbReference type="Proteomes" id="UP000267017"/>
    </source>
</evidence>
<reference evidence="1 2" key="1">
    <citation type="submission" date="2018-11" db="EMBL/GenBank/DDBJ databases">
        <title>Genome sequencing of Paenibacillus sp. KCOM 3021 (= ChDC PVNT-B20).</title>
        <authorList>
            <person name="Kook J.-K."/>
            <person name="Park S.-N."/>
            <person name="Lim Y.K."/>
        </authorList>
    </citation>
    <scope>NUCLEOTIDE SEQUENCE [LARGE SCALE GENOMIC DNA]</scope>
    <source>
        <strain evidence="1 2">KCOM 3021</strain>
    </source>
</reference>
<dbReference type="EMBL" id="RRCN01000001">
    <property type="protein sequence ID" value="RRJ65501.1"/>
    <property type="molecule type" value="Genomic_DNA"/>
</dbReference>
<name>A0A3P3U557_9BACL</name>
<evidence type="ECO:0000313" key="1">
    <source>
        <dbReference type="EMBL" id="RRJ65501.1"/>
    </source>
</evidence>
<proteinExistence type="predicted"/>